<dbReference type="InterPro" id="IPR009057">
    <property type="entry name" value="Homeodomain-like_sf"/>
</dbReference>
<keyword evidence="1" id="KW-0805">Transcription regulation</keyword>
<organism evidence="5 6">
    <name type="scientific">Faecalibacterium prausnitzii</name>
    <dbReference type="NCBI Taxonomy" id="853"/>
    <lineage>
        <taxon>Bacteria</taxon>
        <taxon>Bacillati</taxon>
        <taxon>Bacillota</taxon>
        <taxon>Clostridia</taxon>
        <taxon>Eubacteriales</taxon>
        <taxon>Oscillospiraceae</taxon>
        <taxon>Faecalibacterium</taxon>
    </lineage>
</organism>
<accession>A0A329U4S0</accession>
<evidence type="ECO:0000256" key="1">
    <source>
        <dbReference type="ARBA" id="ARBA00023015"/>
    </source>
</evidence>
<keyword evidence="3" id="KW-0804">Transcription</keyword>
<dbReference type="AlphaFoldDB" id="A0A329U4S0"/>
<dbReference type="SUPFAM" id="SSF46689">
    <property type="entry name" value="Homeodomain-like"/>
    <property type="match status" value="2"/>
</dbReference>
<evidence type="ECO:0000256" key="3">
    <source>
        <dbReference type="ARBA" id="ARBA00023163"/>
    </source>
</evidence>
<comment type="caution">
    <text evidence="5">The sequence shown here is derived from an EMBL/GenBank/DDBJ whole genome shotgun (WGS) entry which is preliminary data.</text>
</comment>
<name>A0A329U4S0_9FIRM</name>
<evidence type="ECO:0000256" key="2">
    <source>
        <dbReference type="ARBA" id="ARBA00023125"/>
    </source>
</evidence>
<dbReference type="PANTHER" id="PTHR43280">
    <property type="entry name" value="ARAC-FAMILY TRANSCRIPTIONAL REGULATOR"/>
    <property type="match status" value="1"/>
</dbReference>
<dbReference type="Pfam" id="PF12833">
    <property type="entry name" value="HTH_18"/>
    <property type="match status" value="1"/>
</dbReference>
<sequence>MRKMKAEREKINAKVKADTVRLTGGKLELTADEEMCTFLLVSEGSCTLQMGENSLLLNPGSALLLGAGDAVLTAAGAAVPELVGCRFPLSALHELRSTAQRDFVRLFVPGEATVLYGPVPWTRRLRTLLEMMRTAMPEQDYPGGLYLLLILHYVEQECLAESSAVARPRNETVEQVCAYLAANYRQKFSLTEVAARFYLSPYYLSRLFRRVTGQSIVDYLNNRRIESAQKLLETTELSISAIAEQTGFASAAHFRRVFREVTDISPLQYRKKQKK</sequence>
<keyword evidence="2" id="KW-0238">DNA-binding</keyword>
<gene>
    <name evidence="5" type="ORF">C4N24_09215</name>
</gene>
<dbReference type="GO" id="GO:0003700">
    <property type="term" value="F:DNA-binding transcription factor activity"/>
    <property type="evidence" value="ECO:0007669"/>
    <property type="project" value="InterPro"/>
</dbReference>
<dbReference type="InterPro" id="IPR018060">
    <property type="entry name" value="HTH_AraC"/>
</dbReference>
<dbReference type="PANTHER" id="PTHR43280:SF28">
    <property type="entry name" value="HTH-TYPE TRANSCRIPTIONAL ACTIVATOR RHAS"/>
    <property type="match status" value="1"/>
</dbReference>
<dbReference type="PROSITE" id="PS00041">
    <property type="entry name" value="HTH_ARAC_FAMILY_1"/>
    <property type="match status" value="1"/>
</dbReference>
<feature type="domain" description="HTH araC/xylS-type" evidence="4">
    <location>
        <begin position="174"/>
        <end position="272"/>
    </location>
</feature>
<evidence type="ECO:0000313" key="6">
    <source>
        <dbReference type="Proteomes" id="UP000251281"/>
    </source>
</evidence>
<dbReference type="PRINTS" id="PR00032">
    <property type="entry name" value="HTHARAC"/>
</dbReference>
<dbReference type="InterPro" id="IPR018062">
    <property type="entry name" value="HTH_AraC-typ_CS"/>
</dbReference>
<dbReference type="GO" id="GO:0043565">
    <property type="term" value="F:sequence-specific DNA binding"/>
    <property type="evidence" value="ECO:0007669"/>
    <property type="project" value="InterPro"/>
</dbReference>
<dbReference type="Gene3D" id="1.10.10.60">
    <property type="entry name" value="Homeodomain-like"/>
    <property type="match status" value="2"/>
</dbReference>
<dbReference type="SMART" id="SM00342">
    <property type="entry name" value="HTH_ARAC"/>
    <property type="match status" value="1"/>
</dbReference>
<dbReference type="InterPro" id="IPR020449">
    <property type="entry name" value="Tscrpt_reg_AraC-type_HTH"/>
</dbReference>
<evidence type="ECO:0000259" key="4">
    <source>
        <dbReference type="PROSITE" id="PS01124"/>
    </source>
</evidence>
<dbReference type="EMBL" id="PRLD01000008">
    <property type="protein sequence ID" value="RAW56971.1"/>
    <property type="molecule type" value="Genomic_DNA"/>
</dbReference>
<protein>
    <submittedName>
        <fullName evidence="5">AraC family transcriptional regulator</fullName>
    </submittedName>
</protein>
<dbReference type="Proteomes" id="UP000251281">
    <property type="component" value="Unassembled WGS sequence"/>
</dbReference>
<dbReference type="PROSITE" id="PS01124">
    <property type="entry name" value="HTH_ARAC_FAMILY_2"/>
    <property type="match status" value="1"/>
</dbReference>
<proteinExistence type="predicted"/>
<reference evidence="5 6" key="1">
    <citation type="submission" date="2018-02" db="EMBL/GenBank/DDBJ databases">
        <title>Complete genome sequencing of Faecalibacterium prausnitzii strains isolated from the human gut.</title>
        <authorList>
            <person name="Fitzgerald B.C."/>
            <person name="Shkoporov A.N."/>
            <person name="Ross P.R."/>
            <person name="Hill C."/>
        </authorList>
    </citation>
    <scope>NUCLEOTIDE SEQUENCE [LARGE SCALE GENOMIC DNA]</scope>
    <source>
        <strain evidence="5 6">APC923/51-1</strain>
    </source>
</reference>
<evidence type="ECO:0000313" key="5">
    <source>
        <dbReference type="EMBL" id="RAW56971.1"/>
    </source>
</evidence>